<reference evidence="2 3" key="1">
    <citation type="submission" date="2020-08" db="EMBL/GenBank/DDBJ databases">
        <title>Genomic Encyclopedia of Type Strains, Phase IV (KMG-IV): sequencing the most valuable type-strain genomes for metagenomic binning, comparative biology and taxonomic classification.</title>
        <authorList>
            <person name="Goeker M."/>
        </authorList>
    </citation>
    <scope>NUCLEOTIDE SEQUENCE [LARGE SCALE GENOMIC DNA]</scope>
    <source>
        <strain evidence="2 3">DSM 27203</strain>
    </source>
</reference>
<dbReference type="InterPro" id="IPR053521">
    <property type="entry name" value="McjB-like"/>
</dbReference>
<gene>
    <name evidence="2" type="ORF">FHR23_002884</name>
</gene>
<dbReference type="NCBIfam" id="NF033537">
    <property type="entry name" value="lasso_biosyn_B2"/>
    <property type="match status" value="1"/>
</dbReference>
<sequence>MGYRLAPTFSFCRCEGRFFFLDLEGDRYFCLAPAIESAFGRLIAGRAPAKPDVPLLDRLILRGILIPTSDPVRPAPCDTGLPTYQIRPDALQSTRRRDMASAVAELMRARYNLRHRRLIRILADLERRKAALEYPASPQREALETLAHGFARALRMTGSLNQCLALSIAMTRKALASNLRVDLVMGVRARPFQAHAWVQAGSFLVSDTLDRVGMFTPIFTL</sequence>
<name>A0A840Z1Y3_9SPHN</name>
<protein>
    <recommendedName>
        <fullName evidence="1">Microcin J25-processing protein McjB C-terminal domain-containing protein</fullName>
    </recommendedName>
</protein>
<organism evidence="2 3">
    <name type="scientific">Stakelama sediminis</name>
    <dbReference type="NCBI Taxonomy" id="463200"/>
    <lineage>
        <taxon>Bacteria</taxon>
        <taxon>Pseudomonadati</taxon>
        <taxon>Pseudomonadota</taxon>
        <taxon>Alphaproteobacteria</taxon>
        <taxon>Sphingomonadales</taxon>
        <taxon>Sphingomonadaceae</taxon>
        <taxon>Stakelama</taxon>
    </lineage>
</organism>
<dbReference type="Pfam" id="PF13471">
    <property type="entry name" value="Transglut_core3"/>
    <property type="match status" value="1"/>
</dbReference>
<evidence type="ECO:0000313" key="2">
    <source>
        <dbReference type="EMBL" id="MBB5719925.1"/>
    </source>
</evidence>
<accession>A0A840Z1Y3</accession>
<dbReference type="InterPro" id="IPR032708">
    <property type="entry name" value="McjB_C"/>
</dbReference>
<keyword evidence="3" id="KW-1185">Reference proteome</keyword>
<comment type="caution">
    <text evidence="2">The sequence shown here is derived from an EMBL/GenBank/DDBJ whole genome shotgun (WGS) entry which is preliminary data.</text>
</comment>
<feature type="domain" description="Microcin J25-processing protein McjB C-terminal" evidence="1">
    <location>
        <begin position="109"/>
        <end position="220"/>
    </location>
</feature>
<dbReference type="Proteomes" id="UP000554342">
    <property type="component" value="Unassembled WGS sequence"/>
</dbReference>
<dbReference type="RefSeq" id="WP_184005307.1">
    <property type="nucleotide sequence ID" value="NZ_BAABIF010000011.1"/>
</dbReference>
<evidence type="ECO:0000259" key="1">
    <source>
        <dbReference type="Pfam" id="PF13471"/>
    </source>
</evidence>
<dbReference type="EMBL" id="JACIJI010000007">
    <property type="protein sequence ID" value="MBB5719925.1"/>
    <property type="molecule type" value="Genomic_DNA"/>
</dbReference>
<proteinExistence type="predicted"/>
<dbReference type="AlphaFoldDB" id="A0A840Z1Y3"/>
<evidence type="ECO:0000313" key="3">
    <source>
        <dbReference type="Proteomes" id="UP000554342"/>
    </source>
</evidence>